<dbReference type="EMBL" id="PETJ01000056">
    <property type="protein sequence ID" value="PIV64964.1"/>
    <property type="molecule type" value="Genomic_DNA"/>
</dbReference>
<evidence type="ECO:0000256" key="2">
    <source>
        <dbReference type="ARBA" id="ARBA00012254"/>
    </source>
</evidence>
<dbReference type="InterPro" id="IPR002376">
    <property type="entry name" value="Formyl_transf_N"/>
</dbReference>
<protein>
    <recommendedName>
        <fullName evidence="2">phosphoribosylglycinamide formyltransferase 1</fullName>
        <ecNumber evidence="2">2.1.2.2</ecNumber>
    </recommendedName>
</protein>
<accession>A0A2M7EBB6</accession>
<dbReference type="PANTHER" id="PTHR43369:SF2">
    <property type="entry name" value="PHOSPHORIBOSYLGLYCINAMIDE FORMYLTRANSFERASE"/>
    <property type="match status" value="1"/>
</dbReference>
<evidence type="ECO:0000256" key="4">
    <source>
        <dbReference type="ARBA" id="ARBA00022755"/>
    </source>
</evidence>
<dbReference type="AlphaFoldDB" id="A0A2M7EBB6"/>
<evidence type="ECO:0000313" key="7">
    <source>
        <dbReference type="Proteomes" id="UP000230766"/>
    </source>
</evidence>
<dbReference type="Gene3D" id="3.40.50.170">
    <property type="entry name" value="Formyl transferase, N-terminal domain"/>
    <property type="match status" value="1"/>
</dbReference>
<comment type="pathway">
    <text evidence="1">Purine metabolism; IMP biosynthesis via de novo pathway; N(2)-formyl-N(1)-(5-phospho-D-ribosyl)glycinamide from N(1)-(5-phospho-D-ribosyl)glycinamide (10-formyl THF route): step 1/1.</text>
</comment>
<dbReference type="Pfam" id="PF00551">
    <property type="entry name" value="Formyl_trans_N"/>
    <property type="match status" value="1"/>
</dbReference>
<proteinExistence type="predicted"/>
<dbReference type="InterPro" id="IPR036477">
    <property type="entry name" value="Formyl_transf_N_sf"/>
</dbReference>
<organism evidence="6 7">
    <name type="scientific">Candidatus Nealsonbacteria bacterium CG01_land_8_20_14_3_00_12</name>
    <dbReference type="NCBI Taxonomy" id="1974697"/>
    <lineage>
        <taxon>Bacteria</taxon>
        <taxon>Candidatus Nealsoniibacteriota</taxon>
    </lineage>
</organism>
<dbReference type="GO" id="GO:0005737">
    <property type="term" value="C:cytoplasm"/>
    <property type="evidence" value="ECO:0007669"/>
    <property type="project" value="TreeGrafter"/>
</dbReference>
<dbReference type="Proteomes" id="UP000230766">
    <property type="component" value="Unassembled WGS sequence"/>
</dbReference>
<dbReference type="GO" id="GO:0006189">
    <property type="term" value="P:'de novo' IMP biosynthetic process"/>
    <property type="evidence" value="ECO:0007669"/>
    <property type="project" value="TreeGrafter"/>
</dbReference>
<gene>
    <name evidence="6" type="ORF">COS09_02090</name>
</gene>
<dbReference type="SUPFAM" id="SSF53328">
    <property type="entry name" value="Formyltransferase"/>
    <property type="match status" value="1"/>
</dbReference>
<feature type="domain" description="Formyl transferase N-terminal" evidence="5">
    <location>
        <begin position="18"/>
        <end position="177"/>
    </location>
</feature>
<evidence type="ECO:0000313" key="6">
    <source>
        <dbReference type="EMBL" id="PIV64964.1"/>
    </source>
</evidence>
<evidence type="ECO:0000259" key="5">
    <source>
        <dbReference type="Pfam" id="PF00551"/>
    </source>
</evidence>
<name>A0A2M7EBB6_9BACT</name>
<dbReference type="EC" id="2.1.2.2" evidence="2"/>
<evidence type="ECO:0000256" key="1">
    <source>
        <dbReference type="ARBA" id="ARBA00005054"/>
    </source>
</evidence>
<comment type="caution">
    <text evidence="6">The sequence shown here is derived from an EMBL/GenBank/DDBJ whole genome shotgun (WGS) entry which is preliminary data.</text>
</comment>
<dbReference type="GO" id="GO:0004644">
    <property type="term" value="F:phosphoribosylglycinamide formyltransferase activity"/>
    <property type="evidence" value="ECO:0007669"/>
    <property type="project" value="UniProtKB-EC"/>
</dbReference>
<keyword evidence="4" id="KW-0658">Purine biosynthesis</keyword>
<evidence type="ECO:0000256" key="3">
    <source>
        <dbReference type="ARBA" id="ARBA00022679"/>
    </source>
</evidence>
<keyword evidence="3" id="KW-0808">Transferase</keyword>
<sequence>MKIGWFSTGRDEAARQLLTVVHNEIQEGKLKAEILFVFCNRGPSEAEETSQFFKLVGSYHLHLIYYSSRDFQSPRGYEPRSDPWRLEYDREVMKRLAGFHPDLCVLAGYMLIVDEEMCQKYKMINLHPAAPGGPTGSWQEVIWQLIENRAERTGVMMHLVTPELDKGPAVTYCTLPIRGKPFDRYWKKTETRSLEEIRRREGENNLLFKEIRKHGLAREFPLIVATLKAFSEGRVRIEGGRIVDADGKVINGYDLTEEIDAAIKGEI</sequence>
<dbReference type="PANTHER" id="PTHR43369">
    <property type="entry name" value="PHOSPHORIBOSYLGLYCINAMIDE FORMYLTRANSFERASE"/>
    <property type="match status" value="1"/>
</dbReference>
<reference evidence="7" key="1">
    <citation type="submission" date="2017-09" db="EMBL/GenBank/DDBJ databases">
        <title>Depth-based differentiation of microbial function through sediment-hosted aquifers and enrichment of novel symbionts in the deep terrestrial subsurface.</title>
        <authorList>
            <person name="Probst A.J."/>
            <person name="Ladd B."/>
            <person name="Jarett J.K."/>
            <person name="Geller-Mcgrath D.E."/>
            <person name="Sieber C.M.K."/>
            <person name="Emerson J.B."/>
            <person name="Anantharaman K."/>
            <person name="Thomas B.C."/>
            <person name="Malmstrom R."/>
            <person name="Stieglmeier M."/>
            <person name="Klingl A."/>
            <person name="Woyke T."/>
            <person name="Ryan C.M."/>
            <person name="Banfield J.F."/>
        </authorList>
    </citation>
    <scope>NUCLEOTIDE SEQUENCE [LARGE SCALE GENOMIC DNA]</scope>
</reference>